<dbReference type="GO" id="GO:0004622">
    <property type="term" value="F:phosphatidylcholine lysophospholipase activity"/>
    <property type="evidence" value="ECO:0007669"/>
    <property type="project" value="TreeGrafter"/>
</dbReference>
<dbReference type="InterPro" id="IPR051532">
    <property type="entry name" value="Ester_Hydrolysis_Enzymes"/>
</dbReference>
<proteinExistence type="predicted"/>
<accession>A0A1H5I180</accession>
<dbReference type="SUPFAM" id="SSF52266">
    <property type="entry name" value="SGNH hydrolase"/>
    <property type="match status" value="1"/>
</dbReference>
<dbReference type="CDD" id="cd00229">
    <property type="entry name" value="SGNH_hydrolase"/>
    <property type="match status" value="1"/>
</dbReference>
<dbReference type="AlphaFoldDB" id="A0A1H5I180"/>
<reference evidence="1 2" key="1">
    <citation type="submission" date="2016-10" db="EMBL/GenBank/DDBJ databases">
        <authorList>
            <person name="de Groot N.N."/>
        </authorList>
    </citation>
    <scope>NUCLEOTIDE SEQUENCE [LARGE SCALE GENOMIC DNA]</scope>
    <source>
        <strain evidence="1 2">GAS522</strain>
    </source>
</reference>
<gene>
    <name evidence="1" type="ORF">SAMN05444171_7093</name>
</gene>
<organism evidence="1 2">
    <name type="scientific">Bradyrhizobium lablabi</name>
    <dbReference type="NCBI Taxonomy" id="722472"/>
    <lineage>
        <taxon>Bacteria</taxon>
        <taxon>Pseudomonadati</taxon>
        <taxon>Pseudomonadota</taxon>
        <taxon>Alphaproteobacteria</taxon>
        <taxon>Hyphomicrobiales</taxon>
        <taxon>Nitrobacteraceae</taxon>
        <taxon>Bradyrhizobium</taxon>
    </lineage>
</organism>
<dbReference type="InterPro" id="IPR057572">
    <property type="entry name" value="NonGDSL"/>
</dbReference>
<dbReference type="Proteomes" id="UP000183208">
    <property type="component" value="Unassembled WGS sequence"/>
</dbReference>
<dbReference type="EMBL" id="FNTI01000001">
    <property type="protein sequence ID" value="SEE33952.1"/>
    <property type="molecule type" value="Genomic_DNA"/>
</dbReference>
<protein>
    <submittedName>
        <fullName evidence="1">GDSL-like Lipase/Acylhydrolase family protein</fullName>
    </submittedName>
</protein>
<dbReference type="Gene3D" id="3.40.50.1110">
    <property type="entry name" value="SGNH hydrolase"/>
    <property type="match status" value="1"/>
</dbReference>
<dbReference type="InterPro" id="IPR036514">
    <property type="entry name" value="SGNH_hydro_sf"/>
</dbReference>
<name>A0A1H5I180_9BRAD</name>
<evidence type="ECO:0000313" key="1">
    <source>
        <dbReference type="EMBL" id="SEE33952.1"/>
    </source>
</evidence>
<keyword evidence="1" id="KW-0378">Hydrolase</keyword>
<evidence type="ECO:0000313" key="2">
    <source>
        <dbReference type="Proteomes" id="UP000183208"/>
    </source>
</evidence>
<dbReference type="OrthoDB" id="7203637at2"/>
<dbReference type="Pfam" id="PF25182">
    <property type="entry name" value="NonGDSL"/>
    <property type="match status" value="1"/>
</dbReference>
<dbReference type="RefSeq" id="WP_074828871.1">
    <property type="nucleotide sequence ID" value="NZ_FNTI01000001.1"/>
</dbReference>
<sequence>MAETSAPGDTLQDIVGFKHPLPHLAKSLKEQRNTKIVAFGSSSTAGTRLVVPYPAWLELMLRDEFGIQMINEFDKRMINVINRGVGGEEASTELRRMQSDVIDEKPALVIWQVGTNAVFHSDDPRFAFEKVVNAIAEGLDRLAKIPADVILMDSQYTTAVVEKPEKKQLSDTMVKRVSELAEAAGVDVFRRYALMEYWQKTIAMRELIDPADTDVLHLSDWATRNVTEVLFNQIKKAVNAAGFT</sequence>
<dbReference type="PANTHER" id="PTHR30383">
    <property type="entry name" value="THIOESTERASE 1/PROTEASE 1/LYSOPHOSPHOLIPASE L1"/>
    <property type="match status" value="1"/>
</dbReference>
<dbReference type="PANTHER" id="PTHR30383:SF5">
    <property type="entry name" value="SGNH HYDROLASE-TYPE ESTERASE DOMAIN-CONTAINING PROTEIN"/>
    <property type="match status" value="1"/>
</dbReference>